<feature type="domain" description="CobE/GbiG C-terminal" evidence="1">
    <location>
        <begin position="1"/>
        <end position="104"/>
    </location>
</feature>
<evidence type="ECO:0000259" key="1">
    <source>
        <dbReference type="Pfam" id="PF01890"/>
    </source>
</evidence>
<dbReference type="RefSeq" id="WP_229683736.1">
    <property type="nucleotide sequence ID" value="NZ_BMMW01000001.1"/>
</dbReference>
<organism evidence="2 3">
    <name type="scientific">Nocardia camponoti</name>
    <dbReference type="NCBI Taxonomy" id="1616106"/>
    <lineage>
        <taxon>Bacteria</taxon>
        <taxon>Bacillati</taxon>
        <taxon>Actinomycetota</taxon>
        <taxon>Actinomycetes</taxon>
        <taxon>Mycobacteriales</taxon>
        <taxon>Nocardiaceae</taxon>
        <taxon>Nocardia</taxon>
    </lineage>
</organism>
<dbReference type="Gene3D" id="3.30.420.180">
    <property type="entry name" value="CobE/GbiG C-terminal domain"/>
    <property type="match status" value="1"/>
</dbReference>
<sequence length="110" mass="11297">MGVRPGTSPLRILSAITATVAEPIALLATLDQRLTELTPVAHHLGVELVTFTARQLAAVDVPTPSPTVETATGTPSVAEAAALLASRGNLVRRKAIVDGIVIATAAKLNQ</sequence>
<keyword evidence="3" id="KW-1185">Reference proteome</keyword>
<proteinExistence type="predicted"/>
<name>A0A917V652_9NOCA</name>
<dbReference type="SUPFAM" id="SSF159664">
    <property type="entry name" value="CobE/GbiG C-terminal domain-like"/>
    <property type="match status" value="1"/>
</dbReference>
<dbReference type="GO" id="GO:0009236">
    <property type="term" value="P:cobalamin biosynthetic process"/>
    <property type="evidence" value="ECO:0007669"/>
    <property type="project" value="InterPro"/>
</dbReference>
<dbReference type="Pfam" id="PF01890">
    <property type="entry name" value="CbiG_C"/>
    <property type="match status" value="1"/>
</dbReference>
<reference evidence="2" key="1">
    <citation type="journal article" date="2014" name="Int. J. Syst. Evol. Microbiol.">
        <title>Complete genome sequence of Corynebacterium casei LMG S-19264T (=DSM 44701T), isolated from a smear-ripened cheese.</title>
        <authorList>
            <consortium name="US DOE Joint Genome Institute (JGI-PGF)"/>
            <person name="Walter F."/>
            <person name="Albersmeier A."/>
            <person name="Kalinowski J."/>
            <person name="Ruckert C."/>
        </authorList>
    </citation>
    <scope>NUCLEOTIDE SEQUENCE</scope>
    <source>
        <strain evidence="2">CGMCC 4.7278</strain>
    </source>
</reference>
<reference evidence="2" key="2">
    <citation type="submission" date="2020-09" db="EMBL/GenBank/DDBJ databases">
        <authorList>
            <person name="Sun Q."/>
            <person name="Zhou Y."/>
        </authorList>
    </citation>
    <scope>NUCLEOTIDE SEQUENCE</scope>
    <source>
        <strain evidence="2">CGMCC 4.7278</strain>
    </source>
</reference>
<dbReference type="EMBL" id="BMMW01000001">
    <property type="protein sequence ID" value="GGK42269.1"/>
    <property type="molecule type" value="Genomic_DNA"/>
</dbReference>
<dbReference type="InterPro" id="IPR036518">
    <property type="entry name" value="CobE/GbiG_C_sf"/>
</dbReference>
<evidence type="ECO:0000313" key="3">
    <source>
        <dbReference type="Proteomes" id="UP000612956"/>
    </source>
</evidence>
<accession>A0A917V652</accession>
<gene>
    <name evidence="2" type="ORF">GCM10011591_12310</name>
</gene>
<comment type="caution">
    <text evidence="2">The sequence shown here is derived from an EMBL/GenBank/DDBJ whole genome shotgun (WGS) entry which is preliminary data.</text>
</comment>
<evidence type="ECO:0000313" key="2">
    <source>
        <dbReference type="EMBL" id="GGK42269.1"/>
    </source>
</evidence>
<dbReference type="InterPro" id="IPR002750">
    <property type="entry name" value="CobE/GbiG_C"/>
</dbReference>
<protein>
    <recommendedName>
        <fullName evidence="1">CobE/GbiG C-terminal domain-containing protein</fullName>
    </recommendedName>
</protein>
<dbReference type="Proteomes" id="UP000612956">
    <property type="component" value="Unassembled WGS sequence"/>
</dbReference>
<dbReference type="AlphaFoldDB" id="A0A917V652"/>